<keyword evidence="1" id="KW-0732">Signal</keyword>
<protein>
    <recommendedName>
        <fullName evidence="4">Copper amine oxidase-like N-terminal domain-containing protein</fullName>
    </recommendedName>
</protein>
<comment type="caution">
    <text evidence="2">The sequence shown here is derived from an EMBL/GenBank/DDBJ whole genome shotgun (WGS) entry which is preliminary data.</text>
</comment>
<evidence type="ECO:0000313" key="3">
    <source>
        <dbReference type="Proteomes" id="UP001240171"/>
    </source>
</evidence>
<accession>A0ABT9CIS2</accession>
<keyword evidence="3" id="KW-1185">Reference proteome</keyword>
<evidence type="ECO:0000313" key="2">
    <source>
        <dbReference type="EMBL" id="MDO7907842.1"/>
    </source>
</evidence>
<evidence type="ECO:0008006" key="4">
    <source>
        <dbReference type="Google" id="ProtNLM"/>
    </source>
</evidence>
<dbReference type="RefSeq" id="WP_305025061.1">
    <property type="nucleotide sequence ID" value="NZ_JAUQTB010000010.1"/>
</dbReference>
<sequence>MIQLLLLLAGILAPLTVNDTASASTNQPPEQAVLAVREEAQVSPQFFRTVNGISLDDRPADVITKKGQPLSVTKDKLLGTTEYHYKDTTVGFLEGIVDYVHIPDSAGGMKLNDTWIPFHDQKIKLMMGQEEFLADDGFGYVRDYRAIKIYQNQASGHITGADFFLEFGDE</sequence>
<proteinExistence type="predicted"/>
<name>A0ABT9CIS2_9BACL</name>
<gene>
    <name evidence="2" type="ORF">Q5741_15630</name>
</gene>
<reference evidence="2 3" key="1">
    <citation type="submission" date="2023-07" db="EMBL/GenBank/DDBJ databases">
        <title>Paenibacillus sp. JX-17 nov. isolated from soil.</title>
        <authorList>
            <person name="Wan Y."/>
            <person name="Liu B."/>
        </authorList>
    </citation>
    <scope>NUCLEOTIDE SEQUENCE [LARGE SCALE GENOMIC DNA]</scope>
    <source>
        <strain evidence="2 3">JX-17</strain>
    </source>
</reference>
<organism evidence="2 3">
    <name type="scientific">Paenibacillus lacisoli</name>
    <dbReference type="NCBI Taxonomy" id="3064525"/>
    <lineage>
        <taxon>Bacteria</taxon>
        <taxon>Bacillati</taxon>
        <taxon>Bacillota</taxon>
        <taxon>Bacilli</taxon>
        <taxon>Bacillales</taxon>
        <taxon>Paenibacillaceae</taxon>
        <taxon>Paenibacillus</taxon>
    </lineage>
</organism>
<feature type="signal peptide" evidence="1">
    <location>
        <begin position="1"/>
        <end position="23"/>
    </location>
</feature>
<dbReference type="Proteomes" id="UP001240171">
    <property type="component" value="Unassembled WGS sequence"/>
</dbReference>
<dbReference type="EMBL" id="JAUQTB010000010">
    <property type="protein sequence ID" value="MDO7907842.1"/>
    <property type="molecule type" value="Genomic_DNA"/>
</dbReference>
<evidence type="ECO:0000256" key="1">
    <source>
        <dbReference type="SAM" id="SignalP"/>
    </source>
</evidence>
<feature type="chain" id="PRO_5046116560" description="Copper amine oxidase-like N-terminal domain-containing protein" evidence="1">
    <location>
        <begin position="24"/>
        <end position="170"/>
    </location>
</feature>